<evidence type="ECO:0000256" key="3">
    <source>
        <dbReference type="ARBA" id="ARBA00023163"/>
    </source>
</evidence>
<organism evidence="5 6">
    <name type="scientific">Pacificimonas aurantium</name>
    <dbReference type="NCBI Taxonomy" id="1250540"/>
    <lineage>
        <taxon>Bacteria</taxon>
        <taxon>Pseudomonadati</taxon>
        <taxon>Pseudomonadota</taxon>
        <taxon>Alphaproteobacteria</taxon>
        <taxon>Sphingomonadales</taxon>
        <taxon>Sphingosinicellaceae</taxon>
        <taxon>Pacificimonas</taxon>
    </lineage>
</organism>
<name>A0ABS7WMJ0_9SPHN</name>
<dbReference type="EMBL" id="JAGSGB010000003">
    <property type="protein sequence ID" value="MBZ6379605.1"/>
    <property type="molecule type" value="Genomic_DNA"/>
</dbReference>
<keyword evidence="2" id="KW-0238">DNA-binding</keyword>
<dbReference type="InterPro" id="IPR012318">
    <property type="entry name" value="HTH_CRP"/>
</dbReference>
<keyword evidence="6" id="KW-1185">Reference proteome</keyword>
<evidence type="ECO:0000259" key="4">
    <source>
        <dbReference type="PROSITE" id="PS51063"/>
    </source>
</evidence>
<dbReference type="SUPFAM" id="SSF51206">
    <property type="entry name" value="cAMP-binding domain-like"/>
    <property type="match status" value="1"/>
</dbReference>
<protein>
    <submittedName>
        <fullName evidence="5">Crp/Fnr family transcriptional regulator</fullName>
    </submittedName>
</protein>
<evidence type="ECO:0000256" key="2">
    <source>
        <dbReference type="ARBA" id="ARBA00023125"/>
    </source>
</evidence>
<keyword evidence="3" id="KW-0804">Transcription</keyword>
<keyword evidence="1" id="KW-0805">Transcription regulation</keyword>
<proteinExistence type="predicted"/>
<dbReference type="InterPro" id="IPR036388">
    <property type="entry name" value="WH-like_DNA-bd_sf"/>
</dbReference>
<dbReference type="Gene3D" id="1.10.10.10">
    <property type="entry name" value="Winged helix-like DNA-binding domain superfamily/Winged helix DNA-binding domain"/>
    <property type="match status" value="1"/>
</dbReference>
<dbReference type="SUPFAM" id="SSF46785">
    <property type="entry name" value="Winged helix' DNA-binding domain"/>
    <property type="match status" value="1"/>
</dbReference>
<accession>A0ABS7WMJ0</accession>
<reference evidence="5 6" key="1">
    <citation type="submission" date="2021-04" db="EMBL/GenBank/DDBJ databases">
        <authorList>
            <person name="Pira H."/>
            <person name="Risdian C."/>
            <person name="Wink J."/>
        </authorList>
    </citation>
    <scope>NUCLEOTIDE SEQUENCE [LARGE SCALE GENOMIC DNA]</scope>
    <source>
        <strain evidence="5 6">DSM 107782</strain>
    </source>
</reference>
<dbReference type="InterPro" id="IPR018490">
    <property type="entry name" value="cNMP-bd_dom_sf"/>
</dbReference>
<dbReference type="InterPro" id="IPR014710">
    <property type="entry name" value="RmlC-like_jellyroll"/>
</dbReference>
<comment type="caution">
    <text evidence="5">The sequence shown here is derived from an EMBL/GenBank/DDBJ whole genome shotgun (WGS) entry which is preliminary data.</text>
</comment>
<dbReference type="SMART" id="SM00419">
    <property type="entry name" value="HTH_CRP"/>
    <property type="match status" value="1"/>
</dbReference>
<dbReference type="PROSITE" id="PS51063">
    <property type="entry name" value="HTH_CRP_2"/>
    <property type="match status" value="1"/>
</dbReference>
<evidence type="ECO:0000313" key="6">
    <source>
        <dbReference type="Proteomes" id="UP000824621"/>
    </source>
</evidence>
<dbReference type="Gene3D" id="2.60.120.10">
    <property type="entry name" value="Jelly Rolls"/>
    <property type="match status" value="1"/>
</dbReference>
<dbReference type="Pfam" id="PF13545">
    <property type="entry name" value="HTH_Crp_2"/>
    <property type="match status" value="1"/>
</dbReference>
<dbReference type="Proteomes" id="UP000824621">
    <property type="component" value="Unassembled WGS sequence"/>
</dbReference>
<sequence length="240" mass="27329">MMKTRLARFSGVASALDELPLPAREREFSSSRPIWGDSEAADSLFVMERGHAFAFTIFPNGRRHISDFFGPGSICNWTRLRSSAVKMNIMFRPGSAVSILKRSEVVEALDNSRILESAINRHEMARTLRTSQRTRALIAMNGSDRFMTLLLDFHSELRAAGLAEDVIELPFSQAEIADIIGQTNVHVSRLLKALEQDSRIERLDGARFRIKDMDRELERLDYRDPFLKMRREAQAQESAN</sequence>
<gene>
    <name evidence="5" type="ORF">KCN53_13295</name>
</gene>
<feature type="domain" description="HTH crp-type" evidence="4">
    <location>
        <begin position="140"/>
        <end position="214"/>
    </location>
</feature>
<evidence type="ECO:0000313" key="5">
    <source>
        <dbReference type="EMBL" id="MBZ6379605.1"/>
    </source>
</evidence>
<evidence type="ECO:0000256" key="1">
    <source>
        <dbReference type="ARBA" id="ARBA00023015"/>
    </source>
</evidence>
<dbReference type="InterPro" id="IPR036390">
    <property type="entry name" value="WH_DNA-bd_sf"/>
</dbReference>